<evidence type="ECO:0000313" key="2">
    <source>
        <dbReference type="EMBL" id="KAF9812207.1"/>
    </source>
</evidence>
<protein>
    <submittedName>
        <fullName evidence="2">Uncharacterized protein</fullName>
    </submittedName>
</protein>
<keyword evidence="1" id="KW-1133">Transmembrane helix</keyword>
<reference evidence="2" key="2">
    <citation type="journal article" name="Front. Microbiol.">
        <title>Degradative Capacity of Two Strains of Rhodonia placenta: From Phenotype to Genotype.</title>
        <authorList>
            <person name="Kolle M."/>
            <person name="Horta M.A.C."/>
            <person name="Nowrousian M."/>
            <person name="Ohm R.A."/>
            <person name="Benz J.P."/>
            <person name="Pilgard A."/>
        </authorList>
    </citation>
    <scope>NUCLEOTIDE SEQUENCE</scope>
    <source>
        <strain evidence="2">FPRL280</strain>
    </source>
</reference>
<dbReference type="Proteomes" id="UP000639403">
    <property type="component" value="Unassembled WGS sequence"/>
</dbReference>
<name>A0A8H7P0B6_9APHY</name>
<reference evidence="2" key="1">
    <citation type="submission" date="2020-11" db="EMBL/GenBank/DDBJ databases">
        <authorList>
            <person name="Koelle M."/>
            <person name="Horta M.A.C."/>
            <person name="Nowrousian M."/>
            <person name="Ohm R.A."/>
            <person name="Benz P."/>
            <person name="Pilgard A."/>
        </authorList>
    </citation>
    <scope>NUCLEOTIDE SEQUENCE</scope>
    <source>
        <strain evidence="2">FPRL280</strain>
    </source>
</reference>
<feature type="transmembrane region" description="Helical" evidence="1">
    <location>
        <begin position="130"/>
        <end position="161"/>
    </location>
</feature>
<dbReference type="EMBL" id="JADOXO010000137">
    <property type="protein sequence ID" value="KAF9812207.1"/>
    <property type="molecule type" value="Genomic_DNA"/>
</dbReference>
<keyword evidence="1" id="KW-0812">Transmembrane</keyword>
<accession>A0A8H7P0B6</accession>
<keyword evidence="1" id="KW-0472">Membrane</keyword>
<proteinExistence type="predicted"/>
<feature type="transmembrane region" description="Helical" evidence="1">
    <location>
        <begin position="89"/>
        <end position="118"/>
    </location>
</feature>
<dbReference type="AlphaFoldDB" id="A0A8H7P0B6"/>
<organism evidence="2 3">
    <name type="scientific">Rhodonia placenta</name>
    <dbReference type="NCBI Taxonomy" id="104341"/>
    <lineage>
        <taxon>Eukaryota</taxon>
        <taxon>Fungi</taxon>
        <taxon>Dikarya</taxon>
        <taxon>Basidiomycota</taxon>
        <taxon>Agaricomycotina</taxon>
        <taxon>Agaricomycetes</taxon>
        <taxon>Polyporales</taxon>
        <taxon>Adustoporiaceae</taxon>
        <taxon>Rhodonia</taxon>
    </lineage>
</organism>
<gene>
    <name evidence="2" type="ORF">IEO21_06291</name>
</gene>
<feature type="transmembrane region" description="Helical" evidence="1">
    <location>
        <begin position="185"/>
        <end position="211"/>
    </location>
</feature>
<evidence type="ECO:0000256" key="1">
    <source>
        <dbReference type="SAM" id="Phobius"/>
    </source>
</evidence>
<comment type="caution">
    <text evidence="2">The sequence shown here is derived from an EMBL/GenBank/DDBJ whole genome shotgun (WGS) entry which is preliminary data.</text>
</comment>
<sequence length="245" mass="25962">MAVGQPSPMIDRHAYWSYDKLLLSAEPPMSSNDTFKPYTFLLNGDTGTDLPRPTTMQTRAADKRRTSGRRRACTGCCPEPTALVLGSGIAILALVVVGVPLVGAGFASLCSYSGLLMLRHKEGYTDADITTIYIASATGGAVLAAVVCFLAWVVILIIHWLREGSLELLPWVSDDSAADDNGWSLINWSTIGLIFSVPIGVCGQVVGYCVLQGRLSGGLDLRLALKLDGLGYLPIITGVVVCGGT</sequence>
<evidence type="ECO:0000313" key="3">
    <source>
        <dbReference type="Proteomes" id="UP000639403"/>
    </source>
</evidence>